<dbReference type="Proteomes" id="UP000297890">
    <property type="component" value="Unassembled WGS sequence"/>
</dbReference>
<evidence type="ECO:0000313" key="2">
    <source>
        <dbReference type="EMBL" id="TFZ81583.1"/>
    </source>
</evidence>
<dbReference type="EMBL" id="SRIO01000019">
    <property type="protein sequence ID" value="TFZ81583.1"/>
    <property type="molecule type" value="Genomic_DNA"/>
</dbReference>
<evidence type="ECO:0000313" key="3">
    <source>
        <dbReference type="Proteomes" id="UP000297890"/>
    </source>
</evidence>
<dbReference type="Pfam" id="PF09356">
    <property type="entry name" value="Phage_BR0599"/>
    <property type="match status" value="1"/>
</dbReference>
<dbReference type="RefSeq" id="WP_135282627.1">
    <property type="nucleotide sequence ID" value="NZ_SRIO01000019.1"/>
</dbReference>
<gene>
    <name evidence="2" type="ORF">E4680_11820</name>
</gene>
<dbReference type="SUPFAM" id="SSF49785">
    <property type="entry name" value="Galactose-binding domain-like"/>
    <property type="match status" value="1"/>
</dbReference>
<dbReference type="AlphaFoldDB" id="A0A4Z0F7D3"/>
<evidence type="ECO:0000259" key="1">
    <source>
        <dbReference type="Pfam" id="PF09356"/>
    </source>
</evidence>
<dbReference type="NCBIfam" id="TIGR02218">
    <property type="entry name" value="phg_TIGR02218"/>
    <property type="match status" value="1"/>
</dbReference>
<dbReference type="OrthoDB" id="6021215at2"/>
<dbReference type="Gene3D" id="2.60.120.260">
    <property type="entry name" value="Galactose-binding domain-like"/>
    <property type="match status" value="1"/>
</dbReference>
<keyword evidence="3" id="KW-1185">Reference proteome</keyword>
<dbReference type="InterPro" id="IPR011928">
    <property type="entry name" value="Phage_phiJL001_Gp84"/>
</dbReference>
<dbReference type="InterPro" id="IPR018964">
    <property type="entry name" value="Phage_phiJL001_Gp84_C"/>
</dbReference>
<proteinExistence type="predicted"/>
<name>A0A4Z0F7D3_9GAMM</name>
<accession>A0A4Z0F7D3</accession>
<feature type="domain" description="Bacteriophage phiJL001 Gp84 C-terminal" evidence="1">
    <location>
        <begin position="461"/>
        <end position="545"/>
    </location>
</feature>
<comment type="caution">
    <text evidence="2">The sequence shown here is derived from an EMBL/GenBank/DDBJ whole genome shotgun (WGS) entry which is preliminary data.</text>
</comment>
<organism evidence="2 3">
    <name type="scientific">Candidatus Macondimonas diazotrophica</name>
    <dbReference type="NCBI Taxonomy" id="2305248"/>
    <lineage>
        <taxon>Bacteria</taxon>
        <taxon>Pseudomonadati</taxon>
        <taxon>Pseudomonadota</taxon>
        <taxon>Gammaproteobacteria</taxon>
        <taxon>Chromatiales</taxon>
        <taxon>Ectothiorhodospiraceae</taxon>
        <taxon>Candidatus Macondimonas</taxon>
    </lineage>
</organism>
<dbReference type="InterPro" id="IPR008979">
    <property type="entry name" value="Galactose-bd-like_sf"/>
</dbReference>
<reference evidence="2 3" key="1">
    <citation type="journal article" date="2019" name="ISME J.">
        <title>Candidatus Macondimonas diazotrophica, a novel gammaproteobacterial genus dominating crude-oil-contaminated coastal sediments.</title>
        <authorList>
            <person name="Karthikeyan S."/>
            <person name="Konstantinidis K."/>
        </authorList>
    </citation>
    <scope>NUCLEOTIDE SEQUENCE [LARGE SCALE GENOMIC DNA]</scope>
    <source>
        <strain evidence="2 3">KTK01</strain>
    </source>
</reference>
<sequence>MKTISSAMREHLDGTTTQLCTCWKISRTDGEVFYLTDNSTDIVFDGDTYNAKDTYDRTAIANDIELTPDNVEMFAVLNSGLFSRSDLENGKFDYAAVEVFVVNYTDPDGFGPIKLKAGWLGQIKPLSKGTGFTTDLLGLADKLSASIETILSPECRADLGDSKCKVAILIDEIERETDYTVGQSVRTRTRTLGVRGVHELLVNGDLSLSIGDSYSLGQGPEGWNSVGGLRVVRISEGYKGLPDYVPAYMESTFNSNQTSQTRDLAVEGITTDDLDGGECWLYFSCFFCPRADGAEPMGARVEILDEEDDVVATVIDETNIAANLAPTEWDGSYFFRVAVVYKGIPSGARKVRTAIIQGDTGPATVDGEWAFAETKIIGLTEDLSSELDFDGKYLLCTQGGTTASSSPDYDQPVGTEITDGSAKFMIMSAWRVPAIVLQGTDRANFRAIVIGDTRGRSNTTWYNSGIVEWTEGANKGRATEMKDVDYEGGENDVYDIELWLPQSEIPVIGDFLMLQAGCDQRRETCRDKFNNVINFRGEPDLPGDDAIESYYAQQ</sequence>
<dbReference type="Pfam" id="PF09931">
    <property type="entry name" value="Phage_phiJL001_Gp84_N"/>
    <property type="match status" value="1"/>
</dbReference>
<protein>
    <submittedName>
        <fullName evidence="2">DUF2163 domain-containing protein</fullName>
    </submittedName>
</protein>